<keyword evidence="2" id="KW-1185">Reference proteome</keyword>
<evidence type="ECO:0000313" key="2">
    <source>
        <dbReference type="Proteomes" id="UP000325081"/>
    </source>
</evidence>
<evidence type="ECO:0000313" key="1">
    <source>
        <dbReference type="EMBL" id="GER34460.1"/>
    </source>
</evidence>
<reference evidence="2" key="1">
    <citation type="journal article" date="2019" name="Curr. Biol.">
        <title>Genome Sequence of Striga asiatica Provides Insight into the Evolution of Plant Parasitism.</title>
        <authorList>
            <person name="Yoshida S."/>
            <person name="Kim S."/>
            <person name="Wafula E.K."/>
            <person name="Tanskanen J."/>
            <person name="Kim Y.M."/>
            <person name="Honaas L."/>
            <person name="Yang Z."/>
            <person name="Spallek T."/>
            <person name="Conn C.E."/>
            <person name="Ichihashi Y."/>
            <person name="Cheong K."/>
            <person name="Cui S."/>
            <person name="Der J.P."/>
            <person name="Gundlach H."/>
            <person name="Jiao Y."/>
            <person name="Hori C."/>
            <person name="Ishida J.K."/>
            <person name="Kasahara H."/>
            <person name="Kiba T."/>
            <person name="Kim M.S."/>
            <person name="Koo N."/>
            <person name="Laohavisit A."/>
            <person name="Lee Y.H."/>
            <person name="Lumba S."/>
            <person name="McCourt P."/>
            <person name="Mortimer J.C."/>
            <person name="Mutuku J.M."/>
            <person name="Nomura T."/>
            <person name="Sasaki-Sekimoto Y."/>
            <person name="Seto Y."/>
            <person name="Wang Y."/>
            <person name="Wakatake T."/>
            <person name="Sakakibara H."/>
            <person name="Demura T."/>
            <person name="Yamaguchi S."/>
            <person name="Yoneyama K."/>
            <person name="Manabe R.I."/>
            <person name="Nelson D.C."/>
            <person name="Schulman A.H."/>
            <person name="Timko M.P."/>
            <person name="dePamphilis C.W."/>
            <person name="Choi D."/>
            <person name="Shirasu K."/>
        </authorList>
    </citation>
    <scope>NUCLEOTIDE SEQUENCE [LARGE SCALE GENOMIC DNA]</scope>
    <source>
        <strain evidence="2">cv. UVA1</strain>
    </source>
</reference>
<protein>
    <submittedName>
        <fullName evidence="1">Protein transport protein sec31</fullName>
    </submittedName>
</protein>
<dbReference type="Proteomes" id="UP000325081">
    <property type="component" value="Unassembled WGS sequence"/>
</dbReference>
<name>A0A5A7PNT6_STRAF</name>
<dbReference type="AlphaFoldDB" id="A0A5A7PNT6"/>
<comment type="caution">
    <text evidence="1">The sequence shown here is derived from an EMBL/GenBank/DDBJ whole genome shotgun (WGS) entry which is preliminary data.</text>
</comment>
<accession>A0A5A7PNT6</accession>
<proteinExistence type="predicted"/>
<organism evidence="1 2">
    <name type="scientific">Striga asiatica</name>
    <name type="common">Asiatic witchweed</name>
    <name type="synonym">Buchnera asiatica</name>
    <dbReference type="NCBI Taxonomy" id="4170"/>
    <lineage>
        <taxon>Eukaryota</taxon>
        <taxon>Viridiplantae</taxon>
        <taxon>Streptophyta</taxon>
        <taxon>Embryophyta</taxon>
        <taxon>Tracheophyta</taxon>
        <taxon>Spermatophyta</taxon>
        <taxon>Magnoliopsida</taxon>
        <taxon>eudicotyledons</taxon>
        <taxon>Gunneridae</taxon>
        <taxon>Pentapetalae</taxon>
        <taxon>asterids</taxon>
        <taxon>lamiids</taxon>
        <taxon>Lamiales</taxon>
        <taxon>Orobanchaceae</taxon>
        <taxon>Buchnereae</taxon>
        <taxon>Striga</taxon>
    </lineage>
</organism>
<gene>
    <name evidence="1" type="ORF">STAS_10686</name>
</gene>
<dbReference type="EMBL" id="BKCP01004905">
    <property type="protein sequence ID" value="GER34460.1"/>
    <property type="molecule type" value="Genomic_DNA"/>
</dbReference>
<sequence length="172" mass="19786">MVIGVNDYKLSNWNWLDYLVVPIHGPHVQIKCLIHQFWVEHDGKRLERKNKKKQIVKNGFGLDGNSRKSASLPVSGWAKPYELRKKILLDSKPAHSPFLFLGCLIVSAASARTKKLVLLEHDVKKWIAHAWTSRKMKSRGDDRRVQFITDNINNDDSISPVRLRHLGSRSTK</sequence>